<dbReference type="EMBL" id="MFPX01000012">
    <property type="protein sequence ID" value="OGH66673.1"/>
    <property type="molecule type" value="Genomic_DNA"/>
</dbReference>
<evidence type="ECO:0008006" key="6">
    <source>
        <dbReference type="Google" id="ProtNLM"/>
    </source>
</evidence>
<evidence type="ECO:0000256" key="2">
    <source>
        <dbReference type="ARBA" id="ARBA00009320"/>
    </source>
</evidence>
<dbReference type="Gene3D" id="3.30.470.10">
    <property type="match status" value="1"/>
</dbReference>
<keyword evidence="3" id="KW-0663">Pyridoxal phosphate</keyword>
<gene>
    <name evidence="4" type="ORF">A3B90_02455</name>
</gene>
<dbReference type="InterPro" id="IPR043131">
    <property type="entry name" value="BCAT-like_N"/>
</dbReference>
<evidence type="ECO:0000256" key="3">
    <source>
        <dbReference type="ARBA" id="ARBA00022898"/>
    </source>
</evidence>
<reference evidence="4 5" key="1">
    <citation type="journal article" date="2016" name="Nat. Commun.">
        <title>Thousands of microbial genomes shed light on interconnected biogeochemical processes in an aquifer system.</title>
        <authorList>
            <person name="Anantharaman K."/>
            <person name="Brown C.T."/>
            <person name="Hug L.A."/>
            <person name="Sharon I."/>
            <person name="Castelle C.J."/>
            <person name="Probst A.J."/>
            <person name="Thomas B.C."/>
            <person name="Singh A."/>
            <person name="Wilkins M.J."/>
            <person name="Karaoz U."/>
            <person name="Brodie E.L."/>
            <person name="Williams K.H."/>
            <person name="Hubbard S.S."/>
            <person name="Banfield J.F."/>
        </authorList>
    </citation>
    <scope>NUCLEOTIDE SEQUENCE [LARGE SCALE GENOMIC DNA]</scope>
</reference>
<dbReference type="AlphaFoldDB" id="A0A1F6M553"/>
<dbReference type="InterPro" id="IPR050571">
    <property type="entry name" value="Class-IV_PLP-Dep_Aminotrnsfr"/>
</dbReference>
<dbReference type="InterPro" id="IPR043132">
    <property type="entry name" value="BCAT-like_C"/>
</dbReference>
<dbReference type="PANTHER" id="PTHR42743:SF11">
    <property type="entry name" value="AMINODEOXYCHORISMATE LYASE"/>
    <property type="match status" value="1"/>
</dbReference>
<protein>
    <recommendedName>
        <fullName evidence="6">Branched-chain-amino-acid aminotransferase</fullName>
    </recommendedName>
</protein>
<dbReference type="STRING" id="1798676.A3B90_02455"/>
<dbReference type="InterPro" id="IPR001544">
    <property type="entry name" value="Aminotrans_IV"/>
</dbReference>
<dbReference type="Proteomes" id="UP000178742">
    <property type="component" value="Unassembled WGS sequence"/>
</dbReference>
<comment type="cofactor">
    <cofactor evidence="1">
        <name>pyridoxal 5'-phosphate</name>
        <dbReference type="ChEBI" id="CHEBI:597326"/>
    </cofactor>
</comment>
<dbReference type="FunFam" id="3.20.10.10:FF:000002">
    <property type="entry name" value="D-alanine aminotransferase"/>
    <property type="match status" value="1"/>
</dbReference>
<dbReference type="InterPro" id="IPR036038">
    <property type="entry name" value="Aminotransferase-like"/>
</dbReference>
<evidence type="ECO:0000313" key="5">
    <source>
        <dbReference type="Proteomes" id="UP000178742"/>
    </source>
</evidence>
<sequence length="278" mass="31560">MIICINGKFHKKDKFEISVFDRGLNYGDGIFETIPTFKEKIIFLKEHINRLFEGCNKLYFKLPWDKKAMLNLVNLTFEKNVKFEYGRIRIIVTRGTNKDGASTEDVLQSPPELIIVITENKLPSRVVAEKGLKLMTTKELRPYPEIKTINFIPSVLGQILAKKKGYDDVLFVKENGDVLEGGRFNVFIVKNNILKTASHDVLNGVTAAKTIKMAQKMGFITKKQKVQLDELISADEVFATGTTKRIIPIIKVDNNTIANGKVGPITKQLMIKFSQLFY</sequence>
<proteinExistence type="inferred from homology"/>
<comment type="similarity">
    <text evidence="2">Belongs to the class-IV pyridoxal-phosphate-dependent aminotransferase family.</text>
</comment>
<dbReference type="Pfam" id="PF01063">
    <property type="entry name" value="Aminotran_4"/>
    <property type="match status" value="1"/>
</dbReference>
<dbReference type="GO" id="GO:0046394">
    <property type="term" value="P:carboxylic acid biosynthetic process"/>
    <property type="evidence" value="ECO:0007669"/>
    <property type="project" value="UniProtKB-ARBA"/>
</dbReference>
<dbReference type="GO" id="GO:0003824">
    <property type="term" value="F:catalytic activity"/>
    <property type="evidence" value="ECO:0007669"/>
    <property type="project" value="InterPro"/>
</dbReference>
<dbReference type="PANTHER" id="PTHR42743">
    <property type="entry name" value="AMINO-ACID AMINOTRANSFERASE"/>
    <property type="match status" value="1"/>
</dbReference>
<organism evidence="4 5">
    <name type="scientific">Candidatus Magasanikbacteria bacterium RIFCSPHIGHO2_02_FULL_41_13</name>
    <dbReference type="NCBI Taxonomy" id="1798676"/>
    <lineage>
        <taxon>Bacteria</taxon>
        <taxon>Candidatus Magasanikiibacteriota</taxon>
    </lineage>
</organism>
<evidence type="ECO:0000313" key="4">
    <source>
        <dbReference type="EMBL" id="OGH66673.1"/>
    </source>
</evidence>
<accession>A0A1F6M553</accession>
<dbReference type="Gene3D" id="3.20.10.10">
    <property type="entry name" value="D-amino Acid Aminotransferase, subunit A, domain 2"/>
    <property type="match status" value="1"/>
</dbReference>
<name>A0A1F6M553_9BACT</name>
<dbReference type="GO" id="GO:0008652">
    <property type="term" value="P:amino acid biosynthetic process"/>
    <property type="evidence" value="ECO:0007669"/>
    <property type="project" value="UniProtKB-ARBA"/>
</dbReference>
<dbReference type="SUPFAM" id="SSF56752">
    <property type="entry name" value="D-aminoacid aminotransferase-like PLP-dependent enzymes"/>
    <property type="match status" value="1"/>
</dbReference>
<evidence type="ECO:0000256" key="1">
    <source>
        <dbReference type="ARBA" id="ARBA00001933"/>
    </source>
</evidence>
<comment type="caution">
    <text evidence="4">The sequence shown here is derived from an EMBL/GenBank/DDBJ whole genome shotgun (WGS) entry which is preliminary data.</text>
</comment>